<accession>A0A5B8VLX4</accession>
<keyword evidence="2" id="KW-1185">Reference proteome</keyword>
<name>A0A5B8VLX4_9BACT</name>
<evidence type="ECO:0000313" key="2">
    <source>
        <dbReference type="Proteomes" id="UP000321291"/>
    </source>
</evidence>
<dbReference type="RefSeq" id="WP_146781523.1">
    <property type="nucleotide sequence ID" value="NZ_CP042434.1"/>
</dbReference>
<evidence type="ECO:0000313" key="1">
    <source>
        <dbReference type="EMBL" id="QEC71975.1"/>
    </source>
</evidence>
<reference evidence="1 2" key="1">
    <citation type="journal article" date="2017" name="Int. J. Syst. Evol. Microbiol.">
        <title>Arachidicoccus ginsenosidivorans sp. nov., with ginsenoside-converting activity isolated from ginseng cultivating soil.</title>
        <authorList>
            <person name="Siddiqi M.Z."/>
            <person name="Aslam Z."/>
            <person name="Im W.T."/>
        </authorList>
    </citation>
    <scope>NUCLEOTIDE SEQUENCE [LARGE SCALE GENOMIC DNA]</scope>
    <source>
        <strain evidence="1 2">Gsoil 809</strain>
    </source>
</reference>
<gene>
    <name evidence="1" type="ORF">FSB73_10135</name>
</gene>
<dbReference type="Pfam" id="PF14137">
    <property type="entry name" value="DUF4304"/>
    <property type="match status" value="1"/>
</dbReference>
<dbReference type="OrthoDB" id="1097772at2"/>
<sequence>MNKNDLIKLLDGIFSPLGFKRKGNNWLLNGEQLSKIVNIQRSSYSNAFYINYGYIIRALPLLNVRMHVENRLASTSKIEQKRITNLLDFEIGINKEKRLAELKVIITEKIVAQMQSINIEEELLNELRQRSHLNDISLIVKRHFNLQEEEEGEE</sequence>
<dbReference type="AlphaFoldDB" id="A0A5B8VLX4"/>
<dbReference type="InterPro" id="IPR025412">
    <property type="entry name" value="DUF4304"/>
</dbReference>
<dbReference type="EMBL" id="CP042434">
    <property type="protein sequence ID" value="QEC71975.1"/>
    <property type="molecule type" value="Genomic_DNA"/>
</dbReference>
<dbReference type="KEGG" id="agi:FSB73_10135"/>
<dbReference type="Proteomes" id="UP000321291">
    <property type="component" value="Chromosome"/>
</dbReference>
<protein>
    <submittedName>
        <fullName evidence="1">DUF4304 domain-containing protein</fullName>
    </submittedName>
</protein>
<proteinExistence type="predicted"/>
<organism evidence="1 2">
    <name type="scientific">Arachidicoccus ginsenosidivorans</name>
    <dbReference type="NCBI Taxonomy" id="496057"/>
    <lineage>
        <taxon>Bacteria</taxon>
        <taxon>Pseudomonadati</taxon>
        <taxon>Bacteroidota</taxon>
        <taxon>Chitinophagia</taxon>
        <taxon>Chitinophagales</taxon>
        <taxon>Chitinophagaceae</taxon>
        <taxon>Arachidicoccus</taxon>
    </lineage>
</organism>